<keyword evidence="4" id="KW-0808">Transferase</keyword>
<evidence type="ECO:0000256" key="7">
    <source>
        <dbReference type="ARBA" id="ARBA00022840"/>
    </source>
</evidence>
<gene>
    <name evidence="12" type="ORF">Ari01nite_88470</name>
</gene>
<dbReference type="AlphaFoldDB" id="A0A919K9U8"/>
<reference evidence="12" key="1">
    <citation type="submission" date="2021-01" db="EMBL/GenBank/DDBJ databases">
        <title>Whole genome shotgun sequence of Actinoplanes rishiriensis NBRC 108556.</title>
        <authorList>
            <person name="Komaki H."/>
            <person name="Tamura T."/>
        </authorList>
    </citation>
    <scope>NUCLEOTIDE SEQUENCE</scope>
    <source>
        <strain evidence="12">NBRC 108556</strain>
    </source>
</reference>
<dbReference type="InterPro" id="IPR050482">
    <property type="entry name" value="Sensor_HK_TwoCompSys"/>
</dbReference>
<dbReference type="Gene3D" id="3.30.565.10">
    <property type="entry name" value="Histidine kinase-like ATPase, C-terminal domain"/>
    <property type="match status" value="1"/>
</dbReference>
<organism evidence="12 13">
    <name type="scientific">Paractinoplanes rishiriensis</name>
    <dbReference type="NCBI Taxonomy" id="1050105"/>
    <lineage>
        <taxon>Bacteria</taxon>
        <taxon>Bacillati</taxon>
        <taxon>Actinomycetota</taxon>
        <taxon>Actinomycetes</taxon>
        <taxon>Micromonosporales</taxon>
        <taxon>Micromonosporaceae</taxon>
        <taxon>Paractinoplanes</taxon>
    </lineage>
</organism>
<comment type="caution">
    <text evidence="12">The sequence shown here is derived from an EMBL/GenBank/DDBJ whole genome shotgun (WGS) entry which is preliminary data.</text>
</comment>
<dbReference type="RefSeq" id="WP_203790101.1">
    <property type="nucleotide sequence ID" value="NZ_BOMV01000102.1"/>
</dbReference>
<evidence type="ECO:0000259" key="11">
    <source>
        <dbReference type="Pfam" id="PF23539"/>
    </source>
</evidence>
<feature type="transmembrane region" description="Helical" evidence="9">
    <location>
        <begin position="110"/>
        <end position="127"/>
    </location>
</feature>
<evidence type="ECO:0000256" key="8">
    <source>
        <dbReference type="ARBA" id="ARBA00023012"/>
    </source>
</evidence>
<dbReference type="PANTHER" id="PTHR24421">
    <property type="entry name" value="NITRATE/NITRITE SENSOR PROTEIN NARX-RELATED"/>
    <property type="match status" value="1"/>
</dbReference>
<feature type="domain" description="DUF7134" evidence="11">
    <location>
        <begin position="4"/>
        <end position="160"/>
    </location>
</feature>
<proteinExistence type="predicted"/>
<dbReference type="CDD" id="cd16917">
    <property type="entry name" value="HATPase_UhpB-NarQ-NarX-like"/>
    <property type="match status" value="1"/>
</dbReference>
<dbReference type="EMBL" id="BOMV01000102">
    <property type="protein sequence ID" value="GIF01383.1"/>
    <property type="molecule type" value="Genomic_DNA"/>
</dbReference>
<dbReference type="InterPro" id="IPR011712">
    <property type="entry name" value="Sig_transdc_His_kin_sub3_dim/P"/>
</dbReference>
<dbReference type="Proteomes" id="UP000636960">
    <property type="component" value="Unassembled WGS sequence"/>
</dbReference>
<evidence type="ECO:0000256" key="2">
    <source>
        <dbReference type="ARBA" id="ARBA00012438"/>
    </source>
</evidence>
<keyword evidence="8" id="KW-0902">Two-component regulatory system</keyword>
<evidence type="ECO:0000256" key="1">
    <source>
        <dbReference type="ARBA" id="ARBA00000085"/>
    </source>
</evidence>
<evidence type="ECO:0000256" key="9">
    <source>
        <dbReference type="SAM" id="Phobius"/>
    </source>
</evidence>
<keyword evidence="5" id="KW-0547">Nucleotide-binding</keyword>
<evidence type="ECO:0000256" key="6">
    <source>
        <dbReference type="ARBA" id="ARBA00022777"/>
    </source>
</evidence>
<evidence type="ECO:0000259" key="10">
    <source>
        <dbReference type="Pfam" id="PF07730"/>
    </source>
</evidence>
<dbReference type="GO" id="GO:0005524">
    <property type="term" value="F:ATP binding"/>
    <property type="evidence" value="ECO:0007669"/>
    <property type="project" value="UniProtKB-KW"/>
</dbReference>
<dbReference type="Gene3D" id="1.20.5.1930">
    <property type="match status" value="1"/>
</dbReference>
<name>A0A919K9U8_9ACTN</name>
<dbReference type="Pfam" id="PF23539">
    <property type="entry name" value="DUF7134"/>
    <property type="match status" value="1"/>
</dbReference>
<evidence type="ECO:0000313" key="12">
    <source>
        <dbReference type="EMBL" id="GIF01383.1"/>
    </source>
</evidence>
<sequence length="382" mass="40820">MSNKRRWVADGALAGAALAGTLLILGARGLGPPSPGTPGLDPVAVALAVLTAAPLAVRRQFPGTAYAVSAVASLALLRLGYPLDIPVATAPAAYTLAVARAGAPLPRRLPALIAVHAFVPVAVLLYASDGYRVWDLFTEMFTWAVLFAGAWLAGDRSRLRELRLAEARAYAERVRQDAERERRLAAADERTRIARELHDSAGHAINVILVQAGAARLLQERDPERARAALTAVESVARDTITDIDRLVRALRDDRDVPADPGALDALIERHRANGLRIAADLPETSGPLPRSVAWAAYRILQEALTNAARHGAGSAEVAVRFRRDRVEIDVTNPALSEIEPETRTGHGIVGMRERATLLGGTLRADHAADGLFRLSATLPVT</sequence>
<keyword evidence="9" id="KW-0812">Transmembrane</keyword>
<keyword evidence="9" id="KW-1133">Transmembrane helix</keyword>
<dbReference type="SUPFAM" id="SSF55874">
    <property type="entry name" value="ATPase domain of HSP90 chaperone/DNA topoisomerase II/histidine kinase"/>
    <property type="match status" value="1"/>
</dbReference>
<feature type="transmembrane region" description="Helical" evidence="9">
    <location>
        <begin position="133"/>
        <end position="153"/>
    </location>
</feature>
<evidence type="ECO:0000313" key="13">
    <source>
        <dbReference type="Proteomes" id="UP000636960"/>
    </source>
</evidence>
<keyword evidence="6 12" id="KW-0418">Kinase</keyword>
<keyword evidence="9" id="KW-0472">Membrane</keyword>
<dbReference type="InterPro" id="IPR036890">
    <property type="entry name" value="HATPase_C_sf"/>
</dbReference>
<accession>A0A919K9U8</accession>
<dbReference type="InterPro" id="IPR055558">
    <property type="entry name" value="DUF7134"/>
</dbReference>
<comment type="catalytic activity">
    <reaction evidence="1">
        <text>ATP + protein L-histidine = ADP + protein N-phospho-L-histidine.</text>
        <dbReference type="EC" id="2.7.13.3"/>
    </reaction>
</comment>
<dbReference type="EC" id="2.7.13.3" evidence="2"/>
<evidence type="ECO:0000256" key="3">
    <source>
        <dbReference type="ARBA" id="ARBA00022553"/>
    </source>
</evidence>
<evidence type="ECO:0000256" key="4">
    <source>
        <dbReference type="ARBA" id="ARBA00022679"/>
    </source>
</evidence>
<feature type="transmembrane region" description="Helical" evidence="9">
    <location>
        <begin position="39"/>
        <end position="57"/>
    </location>
</feature>
<keyword evidence="3" id="KW-0597">Phosphoprotein</keyword>
<dbReference type="GO" id="GO:0046983">
    <property type="term" value="F:protein dimerization activity"/>
    <property type="evidence" value="ECO:0007669"/>
    <property type="project" value="InterPro"/>
</dbReference>
<dbReference type="PANTHER" id="PTHR24421:SF10">
    <property type="entry name" value="NITRATE_NITRITE SENSOR PROTEIN NARQ"/>
    <property type="match status" value="1"/>
</dbReference>
<keyword evidence="13" id="KW-1185">Reference proteome</keyword>
<dbReference type="Pfam" id="PF07730">
    <property type="entry name" value="HisKA_3"/>
    <property type="match status" value="1"/>
</dbReference>
<dbReference type="GO" id="GO:0000155">
    <property type="term" value="F:phosphorelay sensor kinase activity"/>
    <property type="evidence" value="ECO:0007669"/>
    <property type="project" value="InterPro"/>
</dbReference>
<keyword evidence="7" id="KW-0067">ATP-binding</keyword>
<evidence type="ECO:0000256" key="5">
    <source>
        <dbReference type="ARBA" id="ARBA00022741"/>
    </source>
</evidence>
<protein>
    <recommendedName>
        <fullName evidence="2">histidine kinase</fullName>
        <ecNumber evidence="2">2.7.13.3</ecNumber>
    </recommendedName>
</protein>
<feature type="domain" description="Signal transduction histidine kinase subgroup 3 dimerisation and phosphoacceptor" evidence="10">
    <location>
        <begin position="189"/>
        <end position="254"/>
    </location>
</feature>
<dbReference type="GO" id="GO:0016020">
    <property type="term" value="C:membrane"/>
    <property type="evidence" value="ECO:0007669"/>
    <property type="project" value="InterPro"/>
</dbReference>